<proteinExistence type="predicted"/>
<feature type="domain" description="Primosomal protein N C-terminal" evidence="4">
    <location>
        <begin position="568"/>
        <end position="652"/>
    </location>
</feature>
<gene>
    <name evidence="5" type="ORF">A2909_00770</name>
</gene>
<dbReference type="GO" id="GO:0005524">
    <property type="term" value="F:ATP binding"/>
    <property type="evidence" value="ECO:0007669"/>
    <property type="project" value="UniProtKB-KW"/>
</dbReference>
<dbReference type="GO" id="GO:0006302">
    <property type="term" value="P:double-strand break repair"/>
    <property type="evidence" value="ECO:0007669"/>
    <property type="project" value="TreeGrafter"/>
</dbReference>
<protein>
    <recommendedName>
        <fullName evidence="4">Primosomal protein N C-terminal domain-containing protein</fullName>
    </recommendedName>
</protein>
<reference evidence="5 6" key="1">
    <citation type="journal article" date="2016" name="Nat. Commun.">
        <title>Thousands of microbial genomes shed light on interconnected biogeochemical processes in an aquifer system.</title>
        <authorList>
            <person name="Anantharaman K."/>
            <person name="Brown C.T."/>
            <person name="Hug L.A."/>
            <person name="Sharon I."/>
            <person name="Castelle C.J."/>
            <person name="Probst A.J."/>
            <person name="Thomas B.C."/>
            <person name="Singh A."/>
            <person name="Wilkins M.J."/>
            <person name="Karaoz U."/>
            <person name="Brodie E.L."/>
            <person name="Williams K.H."/>
            <person name="Hubbard S.S."/>
            <person name="Banfield J.F."/>
        </authorList>
    </citation>
    <scope>NUCLEOTIDE SEQUENCE [LARGE SCALE GENOMIC DNA]</scope>
</reference>
<dbReference type="GO" id="GO:0006270">
    <property type="term" value="P:DNA replication initiation"/>
    <property type="evidence" value="ECO:0007669"/>
    <property type="project" value="TreeGrafter"/>
</dbReference>
<sequence length="656" mass="75487">MIFYSKINNMYIIEAIPLVKLSPQQPLSYFSKNKLKNGDLITVKIRNSSVPAIVAAYSHIKTQKSALKSIPYALKPIERVLTKNFISGEFLKIVIEISDYFSSNPGLIFLKLIPKIILKKEFPAALNPTKAKISNFHRISLFQSDRDDRVKYYKSVIRENFAAGFHVFLCVPAIKDIEQILNEIQKGIENYVLVFHNRTPVKDMEKNLKKYLSSSHPMLIVSTGNFLMLANKNTGTIILEKEGSENYKTQKRPYLDFRKVAEIISRESKNHLICGDEIVRVETFHKKELNKLNALIEINPILESPAMTKISQIGLENIGTQKNGKKEYFQIFGEDLKNALSIKNSSDVSQDKILLFINKRGHSTTIVCGDCGKIIECEKCSAPFTLRQPDFPETPIPNKNRFLLCRHCFLKISVPSHCPSCGSWNLKSFGVGIQKVGEEIKKTFPQLELFRMDGDAIKNQKQGKEVIDSFFKAQKGVLMATELIFSFLERLVDSVFVVSADSLLALPDFRMNEKIFKQLIRLRSFAKKNFVIQTRITDKRLFENILKGNIINFYREETEARKKFFYPPFSTLIKITREEINEESVKKSVYDLVEKLKDYPCFAFPAFISKIKNKHRWNILLKLKADAWPKDYQELLKLLQSLPPSWKINVDPEILI</sequence>
<dbReference type="GO" id="GO:0006310">
    <property type="term" value="P:DNA recombination"/>
    <property type="evidence" value="ECO:0007669"/>
    <property type="project" value="TreeGrafter"/>
</dbReference>
<dbReference type="GO" id="GO:0003677">
    <property type="term" value="F:DNA binding"/>
    <property type="evidence" value="ECO:0007669"/>
    <property type="project" value="UniProtKB-KW"/>
</dbReference>
<evidence type="ECO:0000313" key="5">
    <source>
        <dbReference type="EMBL" id="OHA13617.1"/>
    </source>
</evidence>
<dbReference type="PANTHER" id="PTHR30580:SF0">
    <property type="entry name" value="PRIMOSOMAL PROTEIN N"/>
    <property type="match status" value="1"/>
</dbReference>
<dbReference type="InterPro" id="IPR041236">
    <property type="entry name" value="PriA_C"/>
</dbReference>
<dbReference type="Gene3D" id="3.40.1440.60">
    <property type="entry name" value="PriA, 3(prime) DNA-binding domain"/>
    <property type="match status" value="1"/>
</dbReference>
<keyword evidence="3" id="KW-0238">DNA-binding</keyword>
<dbReference type="Gene3D" id="3.40.50.300">
    <property type="entry name" value="P-loop containing nucleotide triphosphate hydrolases"/>
    <property type="match status" value="1"/>
</dbReference>
<dbReference type="GO" id="GO:0043138">
    <property type="term" value="F:3'-5' DNA helicase activity"/>
    <property type="evidence" value="ECO:0007669"/>
    <property type="project" value="TreeGrafter"/>
</dbReference>
<dbReference type="AlphaFoldDB" id="A0A1G2LPT2"/>
<accession>A0A1G2LPT2</accession>
<comment type="caution">
    <text evidence="5">The sequence shown here is derived from an EMBL/GenBank/DDBJ whole genome shotgun (WGS) entry which is preliminary data.</text>
</comment>
<dbReference type="EMBL" id="MHQZ01000028">
    <property type="protein sequence ID" value="OHA13617.1"/>
    <property type="molecule type" value="Genomic_DNA"/>
</dbReference>
<keyword evidence="2" id="KW-0067">ATP-binding</keyword>
<keyword evidence="1" id="KW-0547">Nucleotide-binding</keyword>
<dbReference type="InterPro" id="IPR027417">
    <property type="entry name" value="P-loop_NTPase"/>
</dbReference>
<evidence type="ECO:0000259" key="4">
    <source>
        <dbReference type="Pfam" id="PF18074"/>
    </source>
</evidence>
<evidence type="ECO:0000313" key="6">
    <source>
        <dbReference type="Proteomes" id="UP000178302"/>
    </source>
</evidence>
<organism evidence="5 6">
    <name type="scientific">Candidatus Tagabacteria bacterium RIFCSPLOWO2_01_FULL_39_11</name>
    <dbReference type="NCBI Taxonomy" id="1802295"/>
    <lineage>
        <taxon>Bacteria</taxon>
        <taxon>Candidatus Tagaibacteriota</taxon>
    </lineage>
</organism>
<name>A0A1G2LPT2_9BACT</name>
<evidence type="ECO:0000256" key="2">
    <source>
        <dbReference type="ARBA" id="ARBA00022840"/>
    </source>
</evidence>
<dbReference type="Pfam" id="PF18074">
    <property type="entry name" value="PriA_C"/>
    <property type="match status" value="1"/>
</dbReference>
<dbReference type="InterPro" id="IPR042115">
    <property type="entry name" value="PriA_3primeBD_sf"/>
</dbReference>
<dbReference type="PANTHER" id="PTHR30580">
    <property type="entry name" value="PRIMOSOMAL PROTEIN N"/>
    <property type="match status" value="1"/>
</dbReference>
<evidence type="ECO:0000256" key="3">
    <source>
        <dbReference type="ARBA" id="ARBA00023125"/>
    </source>
</evidence>
<evidence type="ECO:0000256" key="1">
    <source>
        <dbReference type="ARBA" id="ARBA00022741"/>
    </source>
</evidence>
<dbReference type="Proteomes" id="UP000178302">
    <property type="component" value="Unassembled WGS sequence"/>
</dbReference>